<dbReference type="Pfam" id="PF06761">
    <property type="entry name" value="IcmF-related"/>
    <property type="match status" value="1"/>
</dbReference>
<feature type="domain" description="IcmF-related" evidence="4">
    <location>
        <begin position="505"/>
        <end position="805"/>
    </location>
</feature>
<dbReference type="NCBIfam" id="TIGR03348">
    <property type="entry name" value="VI_IcmF"/>
    <property type="match status" value="1"/>
</dbReference>
<evidence type="ECO:0000256" key="1">
    <source>
        <dbReference type="SAM" id="MobiDB-lite"/>
    </source>
</evidence>
<dbReference type="Proteomes" id="UP000826462">
    <property type="component" value="Chromosome 2"/>
</dbReference>
<feature type="compositionally biased region" description="Low complexity" evidence="1">
    <location>
        <begin position="1103"/>
        <end position="1116"/>
    </location>
</feature>
<keyword evidence="2" id="KW-0472">Membrane</keyword>
<feature type="transmembrane region" description="Helical" evidence="2">
    <location>
        <begin position="447"/>
        <end position="469"/>
    </location>
</feature>
<dbReference type="PANTHER" id="PTHR36153">
    <property type="entry name" value="INNER MEMBRANE PROTEIN-RELATED"/>
    <property type="match status" value="1"/>
</dbReference>
<feature type="region of interest" description="Disordered" evidence="1">
    <location>
        <begin position="807"/>
        <end position="839"/>
    </location>
</feature>
<dbReference type="InterPro" id="IPR053156">
    <property type="entry name" value="T6SS_TssM-like"/>
</dbReference>
<feature type="transmembrane region" description="Helical" evidence="2">
    <location>
        <begin position="44"/>
        <end position="65"/>
    </location>
</feature>
<evidence type="ECO:0000259" key="3">
    <source>
        <dbReference type="Pfam" id="PF06744"/>
    </source>
</evidence>
<gene>
    <name evidence="6" type="primary">tssM</name>
    <name evidence="6" type="ORF">KZJ38_30585</name>
</gene>
<dbReference type="RefSeq" id="WP_219800805.1">
    <property type="nucleotide sequence ID" value="NZ_CP080096.1"/>
</dbReference>
<keyword evidence="7" id="KW-1185">Reference proteome</keyword>
<dbReference type="Gene3D" id="3.40.50.300">
    <property type="entry name" value="P-loop containing nucleotide triphosphate hydrolases"/>
    <property type="match status" value="1"/>
</dbReference>
<feature type="domain" description="Type VI secretion system component TssM1 N-terminal" evidence="5">
    <location>
        <begin position="196"/>
        <end position="451"/>
    </location>
</feature>
<dbReference type="InterPro" id="IPR009612">
    <property type="entry name" value="IcmF-rel"/>
</dbReference>
<dbReference type="InterPro" id="IPR025743">
    <property type="entry name" value="TssM1_N"/>
</dbReference>
<feature type="transmembrane region" description="Helical" evidence="2">
    <location>
        <begin position="12"/>
        <end position="32"/>
    </location>
</feature>
<sequence>MDKLKTWAKSRWFYTALGLVLIAALIWLGGPYLGIGDSQPLAGAAARCALILAMVLVVLLCLIALQWRAARKTAQLPGELAGQDAQLAAAADERSAAERAQLQQRFEEAIHTLRKTRKNGRNLYALPWYVVIGPPGSGKSTLLQNSGLEFPLAGRLGKQALRGIGGTRNCDWWFTDEAVFLDTAGRYMTHDSDAAADASAWEAFLKLLRRYRKRRPLNGVIVTLSMSDLLTFDVAARERHIRAVRHRLDELAQHLRVNVPVYLVFTKCDLVAGFSEFFDDLGPDLRSQVWGMTFPIGQTIDGSASTRFAAEFDLLLERLNTRVIERMHAERDRGRRAAVLSFPQQLAALRDLARQFVEGVFAVHQYGAPPLLRGAYLTSGTQEGAPIDRMLSAVARTFGVDAARVQRAGAQQRTYFVERLLKEVLFRESGFAGINPQLERRKIALQAVAYSGIVLVTALLVAGLGASYARNRAYVAQVQDSLKDFPDADNLAGAPDLKSYFARALERLEAVSGAQEVAAQYDSHVPLLMRFGLFQGRALAKQVHEAYLRELNGTLLPGAGVRFREGLTLSANDPQALYDYLKGYLMLSEPQHLDASELAALARIEWQRLFPQDPAIEKALDRHFTALLDDPQKPRALPLDNALVDRARATLKTADLSTLIYGSLKLDAERSGAPPVRLDETLGLLGNVFRRKSGAPLSQPLPALYTRPYFAAVADKGLDESIDRFMKDNWVFGVTRIDPLARSRFEQQVLALYEQDYIRAWDGLLGDLQLQPVSSIQDASALAAKLSGPSSPLKALLNLVRDNTSDMLRTSPAGSGGGEAASGAAAQVSAAGERAARQRAANTRLARELKIAGGSPASGAAAGGADASGAAGNDATASRPGAAIEAHFAAIDQMSAGAPGATPLDQTISVLDQLGKTLLTMNDLSDPAARNSPALLAARQEGSQLPPQVASLVSGLTGKSADLVASGSSAALADQFRAAAGNDCASFVDGRYPFAAGSTSDIPLQNFADLFGNGGRFDSFFKSTLGKLVDTSGHAWRWKAGAPPGPDQMLGTAQTADDIRQMYFRGGPQMQVGFTLLAPQLDPAIAKLTVEIDGQKYEYPASGQSGANGASAAGSGSSAGNGSGASSSAPMTWPGPQPGRVVFSAFDTAGQPIGTPLQYQGEWALFHALDAAHLQKQDDLHLIANLDFGGHTVQLPIQPASLKNPFLNGEVRRFRCPK</sequence>
<dbReference type="PANTHER" id="PTHR36153:SF1">
    <property type="entry name" value="TYPE VI SECRETION SYSTEM COMPONENT TSSM1"/>
    <property type="match status" value="1"/>
</dbReference>
<feature type="region of interest" description="Disordered" evidence="1">
    <location>
        <begin position="855"/>
        <end position="878"/>
    </location>
</feature>
<reference evidence="6 7" key="1">
    <citation type="submission" date="2021-07" db="EMBL/GenBank/DDBJ databases">
        <title>Paraburkholderia edwinii protects Aspergillus sp. from phenazines by acting as a toxin sponge.</title>
        <authorList>
            <person name="Dahlstrom K.M."/>
            <person name="Newman D.K."/>
        </authorList>
    </citation>
    <scope>NUCLEOTIDE SEQUENCE [LARGE SCALE GENOMIC DNA]</scope>
    <source>
        <strain evidence="6 7">Pe01</strain>
    </source>
</reference>
<dbReference type="Pfam" id="PF06744">
    <property type="entry name" value="IcmF_C"/>
    <property type="match status" value="1"/>
</dbReference>
<evidence type="ECO:0000313" key="7">
    <source>
        <dbReference type="Proteomes" id="UP000826462"/>
    </source>
</evidence>
<evidence type="ECO:0000259" key="5">
    <source>
        <dbReference type="Pfam" id="PF14331"/>
    </source>
</evidence>
<organism evidence="6 7">
    <name type="scientific">Paraburkholderia edwinii</name>
    <dbReference type="NCBI Taxonomy" id="2861782"/>
    <lineage>
        <taxon>Bacteria</taxon>
        <taxon>Pseudomonadati</taxon>
        <taxon>Pseudomonadota</taxon>
        <taxon>Betaproteobacteria</taxon>
        <taxon>Burkholderiales</taxon>
        <taxon>Burkholderiaceae</taxon>
        <taxon>Paraburkholderia</taxon>
    </lineage>
</organism>
<evidence type="ECO:0000256" key="2">
    <source>
        <dbReference type="SAM" id="Phobius"/>
    </source>
</evidence>
<dbReference type="InterPro" id="IPR027417">
    <property type="entry name" value="P-loop_NTPase"/>
</dbReference>
<dbReference type="EMBL" id="CP080096">
    <property type="protein sequence ID" value="QYD71375.1"/>
    <property type="molecule type" value="Genomic_DNA"/>
</dbReference>
<dbReference type="CDD" id="cd00882">
    <property type="entry name" value="Ras_like_GTPase"/>
    <property type="match status" value="1"/>
</dbReference>
<evidence type="ECO:0000259" key="4">
    <source>
        <dbReference type="Pfam" id="PF06761"/>
    </source>
</evidence>
<keyword evidence="2" id="KW-1133">Transmembrane helix</keyword>
<proteinExistence type="predicted"/>
<accession>A0ABX8UVW0</accession>
<feature type="compositionally biased region" description="Low complexity" evidence="1">
    <location>
        <begin position="821"/>
        <end position="839"/>
    </location>
</feature>
<dbReference type="SUPFAM" id="SSF52540">
    <property type="entry name" value="P-loop containing nucleoside triphosphate hydrolases"/>
    <property type="match status" value="1"/>
</dbReference>
<keyword evidence="2" id="KW-0812">Transmembrane</keyword>
<feature type="region of interest" description="Disordered" evidence="1">
    <location>
        <begin position="1103"/>
        <end position="1136"/>
    </location>
</feature>
<feature type="domain" description="Type VI secretion system IcmF C-terminal" evidence="3">
    <location>
        <begin position="1074"/>
        <end position="1198"/>
    </location>
</feature>
<dbReference type="Pfam" id="PF14331">
    <property type="entry name" value="IcmF-related_N"/>
    <property type="match status" value="1"/>
</dbReference>
<dbReference type="InterPro" id="IPR017731">
    <property type="entry name" value="TssM1-like"/>
</dbReference>
<name>A0ABX8UVW0_9BURK</name>
<dbReference type="InterPro" id="IPR010623">
    <property type="entry name" value="IcmF_C"/>
</dbReference>
<protein>
    <submittedName>
        <fullName evidence="6">Type VI secretion system membrane subunit TssM</fullName>
    </submittedName>
</protein>
<evidence type="ECO:0000313" key="6">
    <source>
        <dbReference type="EMBL" id="QYD71375.1"/>
    </source>
</evidence>